<keyword evidence="2" id="KW-1185">Reference proteome</keyword>
<dbReference type="OrthoDB" id="5396721at2759"/>
<organism evidence="1 2">
    <name type="scientific">Didymella pomorum</name>
    <dbReference type="NCBI Taxonomy" id="749634"/>
    <lineage>
        <taxon>Eukaryota</taxon>
        <taxon>Fungi</taxon>
        <taxon>Dikarya</taxon>
        <taxon>Ascomycota</taxon>
        <taxon>Pezizomycotina</taxon>
        <taxon>Dothideomycetes</taxon>
        <taxon>Pleosporomycetidae</taxon>
        <taxon>Pleosporales</taxon>
        <taxon>Pleosporineae</taxon>
        <taxon>Didymellaceae</taxon>
        <taxon>Didymella</taxon>
    </lineage>
</organism>
<dbReference type="InterPro" id="IPR013785">
    <property type="entry name" value="Aldolase_TIM"/>
</dbReference>
<evidence type="ECO:0000313" key="1">
    <source>
        <dbReference type="EMBL" id="KAJ4394978.1"/>
    </source>
</evidence>
<sequence>MVPGIEDLRTPLSSMIRLEKEIRGRQSGFMTPAFVVDLPGGGEKRGVSTYETYDEAAGIAVYQARGLPGEKGKALYYYYDPKPSPTVELAGSETLE</sequence>
<proteinExistence type="predicted"/>
<dbReference type="EMBL" id="JAPEVA010000185">
    <property type="protein sequence ID" value="KAJ4394978.1"/>
    <property type="molecule type" value="Genomic_DNA"/>
</dbReference>
<evidence type="ECO:0000313" key="2">
    <source>
        <dbReference type="Proteomes" id="UP001140510"/>
    </source>
</evidence>
<dbReference type="Gene3D" id="3.20.20.70">
    <property type="entry name" value="Aldolase class I"/>
    <property type="match status" value="1"/>
</dbReference>
<comment type="caution">
    <text evidence="1">The sequence shown here is derived from an EMBL/GenBank/DDBJ whole genome shotgun (WGS) entry which is preliminary data.</text>
</comment>
<accession>A0A9W9CZV6</accession>
<gene>
    <name evidence="1" type="ORF">N0V91_011144</name>
</gene>
<name>A0A9W9CZV6_9PLEO</name>
<dbReference type="AlphaFoldDB" id="A0A9W9CZV6"/>
<protein>
    <submittedName>
        <fullName evidence="1">Uncharacterized protein</fullName>
    </submittedName>
</protein>
<reference evidence="1" key="1">
    <citation type="submission" date="2022-10" db="EMBL/GenBank/DDBJ databases">
        <title>Tapping the CABI collections for fungal endophytes: first genome assemblies for Collariella, Neodidymelliopsis, Ascochyta clinopodiicola, Didymella pomorum, Didymosphaeria variabile, Neocosmospora piperis and Neocucurbitaria cava.</title>
        <authorList>
            <person name="Hill R."/>
        </authorList>
    </citation>
    <scope>NUCLEOTIDE SEQUENCE</scope>
    <source>
        <strain evidence="1">IMI 355091</strain>
    </source>
</reference>
<dbReference type="Proteomes" id="UP001140510">
    <property type="component" value="Unassembled WGS sequence"/>
</dbReference>